<keyword evidence="1" id="KW-0812">Transmembrane</keyword>
<keyword evidence="1" id="KW-1133">Transmembrane helix</keyword>
<reference evidence="2 3" key="1">
    <citation type="submission" date="2019-02" db="EMBL/GenBank/DDBJ databases">
        <title>Deep-cultivation of Planctomycetes and their phenomic and genomic characterization uncovers novel biology.</title>
        <authorList>
            <person name="Wiegand S."/>
            <person name="Jogler M."/>
            <person name="Boedeker C."/>
            <person name="Pinto D."/>
            <person name="Vollmers J."/>
            <person name="Rivas-Marin E."/>
            <person name="Kohn T."/>
            <person name="Peeters S.H."/>
            <person name="Heuer A."/>
            <person name="Rast P."/>
            <person name="Oberbeckmann S."/>
            <person name="Bunk B."/>
            <person name="Jeske O."/>
            <person name="Meyerdierks A."/>
            <person name="Storesund J.E."/>
            <person name="Kallscheuer N."/>
            <person name="Luecker S."/>
            <person name="Lage O.M."/>
            <person name="Pohl T."/>
            <person name="Merkel B.J."/>
            <person name="Hornburger P."/>
            <person name="Mueller R.-W."/>
            <person name="Bruemmer F."/>
            <person name="Labrenz M."/>
            <person name="Spormann A.M."/>
            <person name="Op den Camp H."/>
            <person name="Overmann J."/>
            <person name="Amann R."/>
            <person name="Jetten M.S.M."/>
            <person name="Mascher T."/>
            <person name="Medema M.H."/>
            <person name="Devos D.P."/>
            <person name="Kaster A.-K."/>
            <person name="Ovreas L."/>
            <person name="Rohde M."/>
            <person name="Galperin M.Y."/>
            <person name="Jogler C."/>
        </authorList>
    </citation>
    <scope>NUCLEOTIDE SEQUENCE [LARGE SCALE GENOMIC DNA]</scope>
    <source>
        <strain evidence="2 3">KS4</strain>
    </source>
</reference>
<dbReference type="EMBL" id="CP036425">
    <property type="protein sequence ID" value="QDU34329.1"/>
    <property type="molecule type" value="Genomic_DNA"/>
</dbReference>
<dbReference type="AlphaFoldDB" id="A0A517YVT5"/>
<evidence type="ECO:0000256" key="1">
    <source>
        <dbReference type="SAM" id="Phobius"/>
    </source>
</evidence>
<proteinExistence type="predicted"/>
<protein>
    <submittedName>
        <fullName evidence="2">Uncharacterized protein</fullName>
    </submittedName>
</protein>
<feature type="transmembrane region" description="Helical" evidence="1">
    <location>
        <begin position="20"/>
        <end position="42"/>
    </location>
</feature>
<keyword evidence="1" id="KW-0472">Membrane</keyword>
<dbReference type="RefSeq" id="WP_145078062.1">
    <property type="nucleotide sequence ID" value="NZ_CP036425.1"/>
</dbReference>
<dbReference type="Proteomes" id="UP000317369">
    <property type="component" value="Chromosome"/>
</dbReference>
<evidence type="ECO:0000313" key="3">
    <source>
        <dbReference type="Proteomes" id="UP000317369"/>
    </source>
</evidence>
<dbReference type="KEGG" id="pcor:KS4_23970"/>
<sequence length="82" mass="9046">MDENNSPKAGLYSIIEPLISLLGCLGAFVFLLVVLGFVGFLLSLMGLTFSDDEYDPHIMSPAEQRFNAIDDARDQGLYSEDE</sequence>
<gene>
    <name evidence="2" type="ORF">KS4_23970</name>
</gene>
<name>A0A517YVT5_9BACT</name>
<organism evidence="2 3">
    <name type="scientific">Poriferisphaera corsica</name>
    <dbReference type="NCBI Taxonomy" id="2528020"/>
    <lineage>
        <taxon>Bacteria</taxon>
        <taxon>Pseudomonadati</taxon>
        <taxon>Planctomycetota</taxon>
        <taxon>Phycisphaerae</taxon>
        <taxon>Phycisphaerales</taxon>
        <taxon>Phycisphaeraceae</taxon>
        <taxon>Poriferisphaera</taxon>
    </lineage>
</organism>
<evidence type="ECO:0000313" key="2">
    <source>
        <dbReference type="EMBL" id="QDU34329.1"/>
    </source>
</evidence>
<accession>A0A517YVT5</accession>
<keyword evidence="3" id="KW-1185">Reference proteome</keyword>